<keyword evidence="1" id="KW-0813">Transport</keyword>
<accession>A0A239YFW5</accession>
<dbReference type="InterPro" id="IPR003188">
    <property type="entry name" value="PTS_IIA_lac/cel"/>
</dbReference>
<evidence type="ECO:0000313" key="8">
    <source>
        <dbReference type="EMBL" id="SNV58141.1"/>
    </source>
</evidence>
<dbReference type="AlphaFoldDB" id="A0A239YFW5"/>
<feature type="active site" description="Tele-phosphohistidine intermediate" evidence="5">
    <location>
        <position position="76"/>
    </location>
</feature>
<dbReference type="OrthoDB" id="350602at2"/>
<gene>
    <name evidence="8" type="primary">lacF</name>
    <name evidence="8" type="ORF">SAMEA4384403_00428</name>
</gene>
<evidence type="ECO:0000256" key="1">
    <source>
        <dbReference type="ARBA" id="ARBA00022448"/>
    </source>
</evidence>
<dbReference type="EC" id="2.7.1.-" evidence="8"/>
<dbReference type="PANTHER" id="PTHR34382">
    <property type="entry name" value="PTS SYSTEM N,N'-DIACETYLCHITOBIOSE-SPECIFIC EIIA COMPONENT"/>
    <property type="match status" value="1"/>
</dbReference>
<dbReference type="GO" id="GO:0016740">
    <property type="term" value="F:transferase activity"/>
    <property type="evidence" value="ECO:0007669"/>
    <property type="project" value="UniProtKB-KW"/>
</dbReference>
<dbReference type="Gene3D" id="1.20.58.80">
    <property type="entry name" value="Phosphotransferase system, lactose/cellobiose-type IIA subunit"/>
    <property type="match status" value="1"/>
</dbReference>
<dbReference type="PROSITE" id="PS51095">
    <property type="entry name" value="PTS_EIIA_TYPE_3"/>
    <property type="match status" value="1"/>
</dbReference>
<evidence type="ECO:0000256" key="7">
    <source>
        <dbReference type="PROSITE-ProRule" id="PRU00418"/>
    </source>
</evidence>
<name>A0A239YFW5_9STAP</name>
<evidence type="ECO:0000256" key="2">
    <source>
        <dbReference type="ARBA" id="ARBA00022597"/>
    </source>
</evidence>
<organism evidence="8 9">
    <name type="scientific">Mammaliicoccus stepanovicii</name>
    <dbReference type="NCBI Taxonomy" id="643214"/>
    <lineage>
        <taxon>Bacteria</taxon>
        <taxon>Bacillati</taxon>
        <taxon>Bacillota</taxon>
        <taxon>Bacilli</taxon>
        <taxon>Bacillales</taxon>
        <taxon>Staphylococcaceae</taxon>
        <taxon>Mammaliicoccus</taxon>
    </lineage>
</organism>
<dbReference type="CDD" id="cd00215">
    <property type="entry name" value="PTS_IIA_lac"/>
    <property type="match status" value="1"/>
</dbReference>
<feature type="binding site" evidence="6">
    <location>
        <position position="79"/>
    </location>
    <ligand>
        <name>Mg(2+)</name>
        <dbReference type="ChEBI" id="CHEBI:18420"/>
        <note>ligand shared between all trimeric partners</note>
    </ligand>
</feature>
<reference evidence="8 9" key="1">
    <citation type="submission" date="2017-06" db="EMBL/GenBank/DDBJ databases">
        <authorList>
            <consortium name="Pathogen Informatics"/>
        </authorList>
    </citation>
    <scope>NUCLEOTIDE SEQUENCE [LARGE SCALE GENOMIC DNA]</scope>
    <source>
        <strain evidence="8 9">NCTC13839</strain>
    </source>
</reference>
<dbReference type="InterPro" id="IPR036542">
    <property type="entry name" value="PTS_IIA_lac/cel_sf"/>
</dbReference>
<evidence type="ECO:0000256" key="3">
    <source>
        <dbReference type="ARBA" id="ARBA00022679"/>
    </source>
</evidence>
<dbReference type="RefSeq" id="WP_095086088.1">
    <property type="nucleotide sequence ID" value="NZ_BMDM01000003.1"/>
</dbReference>
<keyword evidence="9" id="KW-1185">Reference proteome</keyword>
<evidence type="ECO:0000256" key="6">
    <source>
        <dbReference type="PIRSR" id="PIRSR000699-2"/>
    </source>
</evidence>
<keyword evidence="4" id="KW-0598">Phosphotransferase system</keyword>
<dbReference type="KEGG" id="sste:SAMEA4384403_0428"/>
<dbReference type="Proteomes" id="UP000242084">
    <property type="component" value="Chromosome 1"/>
</dbReference>
<dbReference type="Pfam" id="PF02255">
    <property type="entry name" value="PTS_IIA"/>
    <property type="match status" value="1"/>
</dbReference>
<dbReference type="PIRSF" id="PIRSF000699">
    <property type="entry name" value="PTS_IILac_III"/>
    <property type="match status" value="1"/>
</dbReference>
<keyword evidence="6" id="KW-0460">Magnesium</keyword>
<dbReference type="SUPFAM" id="SSF46973">
    <property type="entry name" value="Enzyme IIa from lactose specific PTS, IIa-lac"/>
    <property type="match status" value="1"/>
</dbReference>
<evidence type="ECO:0000256" key="5">
    <source>
        <dbReference type="PIRSR" id="PIRSR000699-1"/>
    </source>
</evidence>
<keyword evidence="3 8" id="KW-0808">Transferase</keyword>
<evidence type="ECO:0000256" key="4">
    <source>
        <dbReference type="ARBA" id="ARBA00022683"/>
    </source>
</evidence>
<dbReference type="EMBL" id="LT906462">
    <property type="protein sequence ID" value="SNV58141.1"/>
    <property type="molecule type" value="Genomic_DNA"/>
</dbReference>
<evidence type="ECO:0000313" key="9">
    <source>
        <dbReference type="Proteomes" id="UP000242084"/>
    </source>
</evidence>
<keyword evidence="6" id="KW-0479">Metal-binding</keyword>
<keyword evidence="2" id="KW-0762">Sugar transport</keyword>
<dbReference type="PANTHER" id="PTHR34382:SF7">
    <property type="entry name" value="PTS SYSTEM N,N'-DIACETYLCHITOBIOSE-SPECIFIC EIIA COMPONENT"/>
    <property type="match status" value="1"/>
</dbReference>
<dbReference type="GO" id="GO:0046872">
    <property type="term" value="F:metal ion binding"/>
    <property type="evidence" value="ECO:0007669"/>
    <property type="project" value="UniProtKB-KW"/>
</dbReference>
<dbReference type="GO" id="GO:0009401">
    <property type="term" value="P:phosphoenolpyruvate-dependent sugar phosphotransferase system"/>
    <property type="evidence" value="ECO:0007669"/>
    <property type="project" value="UniProtKB-KW"/>
</dbReference>
<proteinExistence type="predicted"/>
<protein>
    <submittedName>
        <fullName evidence="8">PTS system lactose-specific transporter subunit IIA</fullName>
        <ecNumber evidence="8">2.7.1.-</ecNumber>
    </submittedName>
</protein>
<comment type="cofactor">
    <cofactor evidence="6">
        <name>Mg(2+)</name>
        <dbReference type="ChEBI" id="CHEBI:18420"/>
    </cofactor>
    <text evidence="6">Binds 1 Mg(2+) ion per trimer.</text>
</comment>
<sequence length="104" mass="11956">MEKYEQIAFQIISNVGMAKSTFMEAISKSKEGNYTDADNLLKEGNQYLIDGHKVHKDLIQEEAKGESIPMNLLLVHAEDQLMSSEIIKEMAKELIYIHKHYKNN</sequence>
<feature type="modified residue" description="Phosphohistidine; by HPr" evidence="7">
    <location>
        <position position="76"/>
    </location>
</feature>